<accession>A0A0F5Q2H5</accession>
<dbReference type="Proteomes" id="UP000182258">
    <property type="component" value="Unassembled WGS sequence"/>
</dbReference>
<dbReference type="PATRIC" id="fig|728005.3.peg.4264"/>
<organism evidence="2 4">
    <name type="scientific">Devosia psychrophila</name>
    <dbReference type="NCBI Taxonomy" id="728005"/>
    <lineage>
        <taxon>Bacteria</taxon>
        <taxon>Pseudomonadati</taxon>
        <taxon>Pseudomonadota</taxon>
        <taxon>Alphaproteobacteria</taxon>
        <taxon>Hyphomicrobiales</taxon>
        <taxon>Devosiaceae</taxon>
        <taxon>Devosia</taxon>
    </lineage>
</organism>
<evidence type="ECO:0000313" key="3">
    <source>
        <dbReference type="Proteomes" id="UP000033519"/>
    </source>
</evidence>
<gene>
    <name evidence="2" type="ORF">SAMN04488059_102136</name>
    <name evidence="1" type="ORF">WH91_01025</name>
</gene>
<evidence type="ECO:0000313" key="4">
    <source>
        <dbReference type="Proteomes" id="UP000182258"/>
    </source>
</evidence>
<proteinExistence type="predicted"/>
<evidence type="ECO:0000313" key="2">
    <source>
        <dbReference type="EMBL" id="SFC10192.1"/>
    </source>
</evidence>
<keyword evidence="3" id="KW-1185">Reference proteome</keyword>
<evidence type="ECO:0000313" key="1">
    <source>
        <dbReference type="EMBL" id="KKC34841.1"/>
    </source>
</evidence>
<reference evidence="2 4" key="2">
    <citation type="submission" date="2016-10" db="EMBL/GenBank/DDBJ databases">
        <authorList>
            <person name="de Groot N.N."/>
        </authorList>
    </citation>
    <scope>NUCLEOTIDE SEQUENCE [LARGE SCALE GENOMIC DNA]</scope>
    <source>
        <strain evidence="2 4">CGMCC 1.10210</strain>
    </source>
</reference>
<protein>
    <submittedName>
        <fullName evidence="2">Uncharacterized protein</fullName>
    </submittedName>
</protein>
<sequence length="231" mass="24479">MGLAYEGLWMVAEIINAVAADVLALYGLPVAGTTVALGATAWRSLIAQRVAAARDILTGEMSRGTKALHDVAEDEVAAVTFRYMRAAIEGTARLNLRLMAATASGQAHGAGLYADDFLRWADLIASLRREEVIVLATLYREWVAFTGPGVNKLGAWRVAQTLLAALEGMDEKTSDAVGTACLRTGLIQIATGSYGGGQSIFPTGLLGDFMSLADVEGVLRRHQADQGPKRS</sequence>
<dbReference type="EMBL" id="LAPV01000009">
    <property type="protein sequence ID" value="KKC34841.1"/>
    <property type="molecule type" value="Genomic_DNA"/>
</dbReference>
<dbReference type="EMBL" id="FOMB01000002">
    <property type="protein sequence ID" value="SFC10192.1"/>
    <property type="molecule type" value="Genomic_DNA"/>
</dbReference>
<name>A0A0F5Q2H5_9HYPH</name>
<dbReference type="AlphaFoldDB" id="A0A0F5Q2H5"/>
<reference evidence="1 3" key="1">
    <citation type="submission" date="2015-03" db="EMBL/GenBank/DDBJ databases">
        <authorList>
            <person name="Lepp D."/>
            <person name="Hassan Y.I."/>
            <person name="Li X.-Z."/>
            <person name="Zhou T."/>
        </authorList>
    </citation>
    <scope>NUCLEOTIDE SEQUENCE [LARGE SCALE GENOMIC DNA]</scope>
    <source>
        <strain evidence="1 3">Cr7-05</strain>
    </source>
</reference>
<dbReference type="Proteomes" id="UP000033519">
    <property type="component" value="Unassembled WGS sequence"/>
</dbReference>